<dbReference type="InterPro" id="IPR007314">
    <property type="entry name" value="Cofac_haem-bd_dom"/>
</dbReference>
<dbReference type="Pfam" id="PF04187">
    <property type="entry name" value="Cofac_haem_bdg"/>
    <property type="match status" value="1"/>
</dbReference>
<dbReference type="CDD" id="cd14727">
    <property type="entry name" value="ChanN-like"/>
    <property type="match status" value="1"/>
</dbReference>
<dbReference type="SUPFAM" id="SSF159501">
    <property type="entry name" value="EreA/ChaN-like"/>
    <property type="match status" value="1"/>
</dbReference>
<accession>A0A238JAC4</accession>
<evidence type="ECO:0000256" key="1">
    <source>
        <dbReference type="SAM" id="SignalP"/>
    </source>
</evidence>
<organism evidence="3 4">
    <name type="scientific">Pelagimonas phthalicica</name>
    <dbReference type="NCBI Taxonomy" id="1037362"/>
    <lineage>
        <taxon>Bacteria</taxon>
        <taxon>Pseudomonadati</taxon>
        <taxon>Pseudomonadota</taxon>
        <taxon>Alphaproteobacteria</taxon>
        <taxon>Rhodobacterales</taxon>
        <taxon>Roseobacteraceae</taxon>
        <taxon>Pelagimonas</taxon>
    </lineage>
</organism>
<gene>
    <name evidence="3" type="ORF">TRP8649_01010</name>
</gene>
<dbReference type="OrthoDB" id="9795827at2"/>
<keyword evidence="4" id="KW-1185">Reference proteome</keyword>
<proteinExistence type="predicted"/>
<evidence type="ECO:0000313" key="4">
    <source>
        <dbReference type="Proteomes" id="UP000225972"/>
    </source>
</evidence>
<name>A0A238JAC4_9RHOB</name>
<dbReference type="Gene3D" id="3.40.50.11550">
    <property type="match status" value="2"/>
</dbReference>
<reference evidence="4" key="1">
    <citation type="submission" date="2017-05" db="EMBL/GenBank/DDBJ databases">
        <authorList>
            <person name="Rodrigo-Torres L."/>
            <person name="Arahal R. D."/>
            <person name="Lucena T."/>
        </authorList>
    </citation>
    <scope>NUCLEOTIDE SEQUENCE [LARGE SCALE GENOMIC DNA]</scope>
    <source>
        <strain evidence="4">CECT 8649</strain>
    </source>
</reference>
<keyword evidence="1" id="KW-0732">Signal</keyword>
<evidence type="ECO:0000259" key="2">
    <source>
        <dbReference type="Pfam" id="PF04187"/>
    </source>
</evidence>
<evidence type="ECO:0000313" key="3">
    <source>
        <dbReference type="EMBL" id="SMX26912.1"/>
    </source>
</evidence>
<dbReference type="AlphaFoldDB" id="A0A238JAC4"/>
<sequence length="256" mass="28017">MKQVFWAVMIAICPAAVMAQDVFFLGETHDNPGHHVQQAERVAALKPMALVFEMLTREQAEKVTDELRLDAEALSQALEWEQSGWPDFAMYFPIFESAPGAKVFGAGLPRRDVMRLMKEPVEEVFGPSAEEYGLTIALPKAQQDAREEMQLAAHCNALPIELLPEMVGMQRLRDAALARAVVQAIDATGGPVVVITGNGHARKDWGAPVYLAKRAPDLEIYALGQGEEGAVAPAGEFDEISYSPPAEREDPCNAFK</sequence>
<dbReference type="Proteomes" id="UP000225972">
    <property type="component" value="Unassembled WGS sequence"/>
</dbReference>
<feature type="chain" id="PRO_5012014453" description="Haem-binding uptake Tiki superfamily ChaN domain-containing protein" evidence="1">
    <location>
        <begin position="20"/>
        <end position="256"/>
    </location>
</feature>
<protein>
    <recommendedName>
        <fullName evidence="2">Haem-binding uptake Tiki superfamily ChaN domain-containing protein</fullName>
    </recommendedName>
</protein>
<feature type="domain" description="Haem-binding uptake Tiki superfamily ChaN" evidence="2">
    <location>
        <begin position="16"/>
        <end position="211"/>
    </location>
</feature>
<feature type="signal peptide" evidence="1">
    <location>
        <begin position="1"/>
        <end position="19"/>
    </location>
</feature>
<dbReference type="EMBL" id="FXXP01000001">
    <property type="protein sequence ID" value="SMX26912.1"/>
    <property type="molecule type" value="Genomic_DNA"/>
</dbReference>